<reference evidence="2 3" key="1">
    <citation type="submission" date="2019-10" db="EMBL/GenBank/DDBJ databases">
        <title>Draft Genome Sequence of the Caffeine Degrading Methylotroph Methylorubrum populi PINKEL.</title>
        <authorList>
            <person name="Dawson S.C."/>
            <person name="Zhang X."/>
            <person name="Wright M.E."/>
            <person name="Sharma G."/>
            <person name="Langner J.T."/>
            <person name="Ditty J.L."/>
            <person name="Subuyuj G.A."/>
        </authorList>
    </citation>
    <scope>NUCLEOTIDE SEQUENCE [LARGE SCALE GENOMIC DNA]</scope>
    <source>
        <strain evidence="2 3">Pinkel</strain>
    </source>
</reference>
<dbReference type="Proteomes" id="UP000469949">
    <property type="component" value="Unassembled WGS sequence"/>
</dbReference>
<dbReference type="EMBL" id="WEKV01000014">
    <property type="protein sequence ID" value="KAB7783818.1"/>
    <property type="molecule type" value="Genomic_DNA"/>
</dbReference>
<accession>A0A833J359</accession>
<dbReference type="Pfam" id="PF13340">
    <property type="entry name" value="DUF4096"/>
    <property type="match status" value="1"/>
</dbReference>
<feature type="domain" description="Insertion element IS402-like" evidence="1">
    <location>
        <begin position="21"/>
        <end position="80"/>
    </location>
</feature>
<comment type="caution">
    <text evidence="2">The sequence shown here is derived from an EMBL/GenBank/DDBJ whole genome shotgun (WGS) entry which is preliminary data.</text>
</comment>
<evidence type="ECO:0000313" key="2">
    <source>
        <dbReference type="EMBL" id="KAB7783818.1"/>
    </source>
</evidence>
<sequence length="81" mass="8896">MLRALNKTGYGALERMAKLILPDDLWQEIAPLLPAAKPRRQGGRPPPKNRAALTGILFVLRTGIPWELLPVEMKCGSGMSC</sequence>
<evidence type="ECO:0000313" key="3">
    <source>
        <dbReference type="Proteomes" id="UP000469949"/>
    </source>
</evidence>
<evidence type="ECO:0000259" key="1">
    <source>
        <dbReference type="Pfam" id="PF13340"/>
    </source>
</evidence>
<dbReference type="InterPro" id="IPR025161">
    <property type="entry name" value="IS402-like_dom"/>
</dbReference>
<dbReference type="AlphaFoldDB" id="A0A833J359"/>
<gene>
    <name evidence="2" type="ORF">F8B43_3741</name>
</gene>
<name>A0A833J359_9HYPH</name>
<protein>
    <recommendedName>
        <fullName evidence="1">Insertion element IS402-like domain-containing protein</fullName>
    </recommendedName>
</protein>
<proteinExistence type="predicted"/>
<organism evidence="2 3">
    <name type="scientific">Methylorubrum populi</name>
    <dbReference type="NCBI Taxonomy" id="223967"/>
    <lineage>
        <taxon>Bacteria</taxon>
        <taxon>Pseudomonadati</taxon>
        <taxon>Pseudomonadota</taxon>
        <taxon>Alphaproteobacteria</taxon>
        <taxon>Hyphomicrobiales</taxon>
        <taxon>Methylobacteriaceae</taxon>
        <taxon>Methylorubrum</taxon>
    </lineage>
</organism>